<protein>
    <submittedName>
        <fullName evidence="1">Uncharacterized protein</fullName>
    </submittedName>
</protein>
<evidence type="ECO:0000313" key="2">
    <source>
        <dbReference type="Proteomes" id="UP000828390"/>
    </source>
</evidence>
<organism evidence="1 2">
    <name type="scientific">Dreissena polymorpha</name>
    <name type="common">Zebra mussel</name>
    <name type="synonym">Mytilus polymorpha</name>
    <dbReference type="NCBI Taxonomy" id="45954"/>
    <lineage>
        <taxon>Eukaryota</taxon>
        <taxon>Metazoa</taxon>
        <taxon>Spiralia</taxon>
        <taxon>Lophotrochozoa</taxon>
        <taxon>Mollusca</taxon>
        <taxon>Bivalvia</taxon>
        <taxon>Autobranchia</taxon>
        <taxon>Heteroconchia</taxon>
        <taxon>Euheterodonta</taxon>
        <taxon>Imparidentia</taxon>
        <taxon>Neoheterodontei</taxon>
        <taxon>Myida</taxon>
        <taxon>Dreissenoidea</taxon>
        <taxon>Dreissenidae</taxon>
        <taxon>Dreissena</taxon>
    </lineage>
</organism>
<reference evidence="1" key="2">
    <citation type="submission" date="2020-11" db="EMBL/GenBank/DDBJ databases">
        <authorList>
            <person name="McCartney M.A."/>
            <person name="Auch B."/>
            <person name="Kono T."/>
            <person name="Mallez S."/>
            <person name="Becker A."/>
            <person name="Gohl D.M."/>
            <person name="Silverstein K.A.T."/>
            <person name="Koren S."/>
            <person name="Bechman K.B."/>
            <person name="Herman A."/>
            <person name="Abrahante J.E."/>
            <person name="Garbe J."/>
        </authorList>
    </citation>
    <scope>NUCLEOTIDE SEQUENCE</scope>
    <source>
        <strain evidence="1">Duluth1</strain>
        <tissue evidence="1">Whole animal</tissue>
    </source>
</reference>
<dbReference type="Proteomes" id="UP000828390">
    <property type="component" value="Unassembled WGS sequence"/>
</dbReference>
<dbReference type="EMBL" id="JAIWYP010000012">
    <property type="protein sequence ID" value="KAH3730911.1"/>
    <property type="molecule type" value="Genomic_DNA"/>
</dbReference>
<name>A0A9D4CVA5_DREPO</name>
<reference evidence="1" key="1">
    <citation type="journal article" date="2019" name="bioRxiv">
        <title>The Genome of the Zebra Mussel, Dreissena polymorpha: A Resource for Invasive Species Research.</title>
        <authorList>
            <person name="McCartney M.A."/>
            <person name="Auch B."/>
            <person name="Kono T."/>
            <person name="Mallez S."/>
            <person name="Zhang Y."/>
            <person name="Obille A."/>
            <person name="Becker A."/>
            <person name="Abrahante J.E."/>
            <person name="Garbe J."/>
            <person name="Badalamenti J.P."/>
            <person name="Herman A."/>
            <person name="Mangelson H."/>
            <person name="Liachko I."/>
            <person name="Sullivan S."/>
            <person name="Sone E.D."/>
            <person name="Koren S."/>
            <person name="Silverstein K.A.T."/>
            <person name="Beckman K.B."/>
            <person name="Gohl D.M."/>
        </authorList>
    </citation>
    <scope>NUCLEOTIDE SEQUENCE</scope>
    <source>
        <strain evidence="1">Duluth1</strain>
        <tissue evidence="1">Whole animal</tissue>
    </source>
</reference>
<comment type="caution">
    <text evidence="1">The sequence shown here is derived from an EMBL/GenBank/DDBJ whole genome shotgun (WGS) entry which is preliminary data.</text>
</comment>
<dbReference type="AlphaFoldDB" id="A0A9D4CVA5"/>
<proteinExistence type="predicted"/>
<accession>A0A9D4CVA5</accession>
<keyword evidence="2" id="KW-1185">Reference proteome</keyword>
<evidence type="ECO:0000313" key="1">
    <source>
        <dbReference type="EMBL" id="KAH3730911.1"/>
    </source>
</evidence>
<gene>
    <name evidence="1" type="ORF">DPMN_056910</name>
</gene>
<sequence>MHNGLRTKAITKAHNEHIVLRYAGYLVAGMERDGSNPRESDPFDDRCVKKMVFKRSNSLVNFHRTYLEVFTEILLVIGCQFAYLEAIASPKSQANYQWPDSTSHYSAKFVTTNPSFASKSK</sequence>